<dbReference type="RefSeq" id="WP_154075868.1">
    <property type="nucleotide sequence ID" value="NZ_CP045929.1"/>
</dbReference>
<evidence type="ECO:0000256" key="1">
    <source>
        <dbReference type="ARBA" id="ARBA00022723"/>
    </source>
</evidence>
<dbReference type="KEGG" id="sace:GIY23_06715"/>
<dbReference type="EMBL" id="CP045929">
    <property type="protein sequence ID" value="QGK69268.1"/>
    <property type="molecule type" value="Genomic_DNA"/>
</dbReference>
<name>A0A5Q3Q3T2_9PSEU</name>
<keyword evidence="2" id="KW-0456">Lyase</keyword>
<sequence length="251" mass="26247">MTTPLIAVAHGSRDTRSAATIHALTDLVRARHADLDVRTAFLDLSSPRLDDVLDAVHGEGHREAVVVPLLLGHAFHARVDVPGIVSEIRRHRPFFHVHVASVLGPDGRLEDAAWGRLAETGVDLDDPALGVLLAGAGSSHQPANRLVADVAGRWGGRAPWAGASAAFAAAAAPDVPAAVAALRARGARRFALASWFLAPGLLPDRVVTALHEHTTEPAVAAPMGAAPEVADLVADRYRAAVAPSHPTQRQA</sequence>
<keyword evidence="4" id="KW-1185">Reference proteome</keyword>
<dbReference type="GO" id="GO:0046872">
    <property type="term" value="F:metal ion binding"/>
    <property type="evidence" value="ECO:0007669"/>
    <property type="project" value="UniProtKB-KW"/>
</dbReference>
<evidence type="ECO:0000313" key="4">
    <source>
        <dbReference type="Proteomes" id="UP000371041"/>
    </source>
</evidence>
<reference evidence="4" key="1">
    <citation type="submission" date="2019-11" db="EMBL/GenBank/DDBJ databases">
        <title>The complete genome sequence of Saccharopolyspora sp. E2A.</title>
        <authorList>
            <person name="Zhang G."/>
        </authorList>
    </citation>
    <scope>NUCLEOTIDE SEQUENCE [LARGE SCALE GENOMIC DNA]</scope>
    <source>
        <strain evidence="4">E2A</strain>
    </source>
</reference>
<accession>A0A5Q3Q3T2</accession>
<dbReference type="Pfam" id="PF01903">
    <property type="entry name" value="CbiX"/>
    <property type="match status" value="2"/>
</dbReference>
<evidence type="ECO:0000313" key="3">
    <source>
        <dbReference type="EMBL" id="QGK69268.1"/>
    </source>
</evidence>
<dbReference type="PANTHER" id="PTHR33542:SF5">
    <property type="entry name" value="FERROCHELATASE CHE1"/>
    <property type="match status" value="1"/>
</dbReference>
<dbReference type="GO" id="GO:0016829">
    <property type="term" value="F:lyase activity"/>
    <property type="evidence" value="ECO:0007669"/>
    <property type="project" value="UniProtKB-KW"/>
</dbReference>
<gene>
    <name evidence="3" type="ORF">GIY23_06715</name>
</gene>
<dbReference type="Proteomes" id="UP000371041">
    <property type="component" value="Chromosome"/>
</dbReference>
<protein>
    <submittedName>
        <fullName evidence="3">Sirohydrochlorin chelatase</fullName>
    </submittedName>
</protein>
<keyword evidence="1" id="KW-0479">Metal-binding</keyword>
<evidence type="ECO:0000256" key="2">
    <source>
        <dbReference type="ARBA" id="ARBA00023239"/>
    </source>
</evidence>
<organism evidence="3 4">
    <name type="scientific">Allosaccharopolyspora coralli</name>
    <dbReference type="NCBI Taxonomy" id="2665642"/>
    <lineage>
        <taxon>Bacteria</taxon>
        <taxon>Bacillati</taxon>
        <taxon>Actinomycetota</taxon>
        <taxon>Actinomycetes</taxon>
        <taxon>Pseudonocardiales</taxon>
        <taxon>Pseudonocardiaceae</taxon>
        <taxon>Allosaccharopolyspora</taxon>
    </lineage>
</organism>
<dbReference type="PANTHER" id="PTHR33542">
    <property type="entry name" value="SIROHYDROCHLORIN FERROCHELATASE, CHLOROPLASTIC"/>
    <property type="match status" value="1"/>
</dbReference>
<proteinExistence type="predicted"/>
<dbReference type="InterPro" id="IPR050963">
    <property type="entry name" value="Sirohydro_Cobaltochel/CbiX"/>
</dbReference>
<dbReference type="SUPFAM" id="SSF53800">
    <property type="entry name" value="Chelatase"/>
    <property type="match status" value="1"/>
</dbReference>
<dbReference type="CDD" id="cd03416">
    <property type="entry name" value="CbiX_SirB_N"/>
    <property type="match status" value="1"/>
</dbReference>
<dbReference type="AlphaFoldDB" id="A0A5Q3Q3T2"/>
<dbReference type="InterPro" id="IPR002762">
    <property type="entry name" value="CbiX-like"/>
</dbReference>
<dbReference type="Gene3D" id="3.40.50.1400">
    <property type="match status" value="2"/>
</dbReference>